<protein>
    <submittedName>
        <fullName evidence="2">Uncharacterized protein</fullName>
    </submittedName>
</protein>
<keyword evidence="1" id="KW-0472">Membrane</keyword>
<reference evidence="3" key="1">
    <citation type="journal article" date="2019" name="Int. J. Syst. Evol. Microbiol.">
        <title>The Global Catalogue of Microorganisms (GCM) 10K type strain sequencing project: providing services to taxonomists for standard genome sequencing and annotation.</title>
        <authorList>
            <consortium name="The Broad Institute Genomics Platform"/>
            <consortium name="The Broad Institute Genome Sequencing Center for Infectious Disease"/>
            <person name="Wu L."/>
            <person name="Ma J."/>
        </authorList>
    </citation>
    <scope>NUCLEOTIDE SEQUENCE [LARGE SCALE GENOMIC DNA]</scope>
    <source>
        <strain evidence="3">CGMCC 4.7177</strain>
    </source>
</reference>
<accession>A0ABW4SC41</accession>
<keyword evidence="3" id="KW-1185">Reference proteome</keyword>
<keyword evidence="1" id="KW-0812">Transmembrane</keyword>
<name>A0ABW4SC41_9BACL</name>
<dbReference type="Proteomes" id="UP001597218">
    <property type="component" value="Unassembled WGS sequence"/>
</dbReference>
<keyword evidence="1" id="KW-1133">Transmembrane helix</keyword>
<evidence type="ECO:0000313" key="2">
    <source>
        <dbReference type="EMBL" id="MFD1927023.1"/>
    </source>
</evidence>
<comment type="caution">
    <text evidence="2">The sequence shown here is derived from an EMBL/GenBank/DDBJ whole genome shotgun (WGS) entry which is preliminary data.</text>
</comment>
<sequence length="55" mass="6311">MLFIYSLLGFFMIFFTIFAIRAIIDEKHKHNFMIYTILASICSAGAFILVLSGLF</sequence>
<feature type="transmembrane region" description="Helical" evidence="1">
    <location>
        <begin position="6"/>
        <end position="24"/>
    </location>
</feature>
<proteinExistence type="predicted"/>
<dbReference type="EMBL" id="JBHUGI010000006">
    <property type="protein sequence ID" value="MFD1927023.1"/>
    <property type="molecule type" value="Genomic_DNA"/>
</dbReference>
<organism evidence="2 3">
    <name type="scientific">Sporosarcina siberiensis</name>
    <dbReference type="NCBI Taxonomy" id="1365606"/>
    <lineage>
        <taxon>Bacteria</taxon>
        <taxon>Bacillati</taxon>
        <taxon>Bacillota</taxon>
        <taxon>Bacilli</taxon>
        <taxon>Bacillales</taxon>
        <taxon>Caryophanaceae</taxon>
        <taxon>Sporosarcina</taxon>
    </lineage>
</organism>
<dbReference type="RefSeq" id="WP_381535684.1">
    <property type="nucleotide sequence ID" value="NZ_JBHUGI010000006.1"/>
</dbReference>
<evidence type="ECO:0000256" key="1">
    <source>
        <dbReference type="SAM" id="Phobius"/>
    </source>
</evidence>
<feature type="transmembrane region" description="Helical" evidence="1">
    <location>
        <begin position="31"/>
        <end position="54"/>
    </location>
</feature>
<evidence type="ECO:0000313" key="3">
    <source>
        <dbReference type="Proteomes" id="UP001597218"/>
    </source>
</evidence>
<gene>
    <name evidence="2" type="ORF">ACFSFY_02980</name>
</gene>